<dbReference type="EMBL" id="CAJVRM010000507">
    <property type="protein sequence ID" value="CAG8981683.1"/>
    <property type="molecule type" value="Genomic_DNA"/>
</dbReference>
<feature type="compositionally biased region" description="Polar residues" evidence="1">
    <location>
        <begin position="17"/>
        <end position="26"/>
    </location>
</feature>
<organism evidence="2 3">
    <name type="scientific">Hymenoscyphus albidus</name>
    <dbReference type="NCBI Taxonomy" id="595503"/>
    <lineage>
        <taxon>Eukaryota</taxon>
        <taxon>Fungi</taxon>
        <taxon>Dikarya</taxon>
        <taxon>Ascomycota</taxon>
        <taxon>Pezizomycotina</taxon>
        <taxon>Leotiomycetes</taxon>
        <taxon>Helotiales</taxon>
        <taxon>Helotiaceae</taxon>
        <taxon>Hymenoscyphus</taxon>
    </lineage>
</organism>
<name>A0A9N9LVL7_9HELO</name>
<feature type="compositionally biased region" description="Basic and acidic residues" evidence="1">
    <location>
        <begin position="1"/>
        <end position="14"/>
    </location>
</feature>
<evidence type="ECO:0000256" key="1">
    <source>
        <dbReference type="SAM" id="MobiDB-lite"/>
    </source>
</evidence>
<reference evidence="2" key="1">
    <citation type="submission" date="2021-07" db="EMBL/GenBank/DDBJ databases">
        <authorList>
            <person name="Durling M."/>
        </authorList>
    </citation>
    <scope>NUCLEOTIDE SEQUENCE</scope>
</reference>
<keyword evidence="3" id="KW-1185">Reference proteome</keyword>
<gene>
    <name evidence="2" type="ORF">HYALB_00006555</name>
</gene>
<evidence type="ECO:0000313" key="3">
    <source>
        <dbReference type="Proteomes" id="UP000701801"/>
    </source>
</evidence>
<dbReference type="Proteomes" id="UP000701801">
    <property type="component" value="Unassembled WGS sequence"/>
</dbReference>
<protein>
    <submittedName>
        <fullName evidence="2">Uncharacterized protein</fullName>
    </submittedName>
</protein>
<sequence>MRHDAMLRASERHLSRTIGSGTTKALSTPTEVHHDATHAIQRGQWVVRVCGIQRGHLRMFDLGVAASIEHLVFLQAPAGEGRGRGRGRGPRAGKFTPYPWNRVAESTKQAQRELNWKLKLKLMLKLKLHQNALHRSLHFTGTGTE</sequence>
<comment type="caution">
    <text evidence="2">The sequence shown here is derived from an EMBL/GenBank/DDBJ whole genome shotgun (WGS) entry which is preliminary data.</text>
</comment>
<dbReference type="AlphaFoldDB" id="A0A9N9LVL7"/>
<evidence type="ECO:0000313" key="2">
    <source>
        <dbReference type="EMBL" id="CAG8981683.1"/>
    </source>
</evidence>
<proteinExistence type="predicted"/>
<accession>A0A9N9LVL7</accession>
<feature type="region of interest" description="Disordered" evidence="1">
    <location>
        <begin position="1"/>
        <end position="26"/>
    </location>
</feature>